<keyword evidence="2" id="KW-0067">ATP-binding</keyword>
<gene>
    <name evidence="5" type="ORF">ACFSF0_19140</name>
</gene>
<dbReference type="Pfam" id="PF06414">
    <property type="entry name" value="Zeta_toxin"/>
    <property type="match status" value="1"/>
</dbReference>
<keyword evidence="1" id="KW-0547">Nucleotide-binding</keyword>
<evidence type="ECO:0000259" key="4">
    <source>
        <dbReference type="Pfam" id="PF06414"/>
    </source>
</evidence>
<organism evidence="5 6">
    <name type="scientific">Ottowia flava</name>
    <dbReference type="NCBI Taxonomy" id="2675430"/>
    <lineage>
        <taxon>Bacteria</taxon>
        <taxon>Pseudomonadati</taxon>
        <taxon>Pseudomonadota</taxon>
        <taxon>Betaproteobacteria</taxon>
        <taxon>Burkholderiales</taxon>
        <taxon>Comamonadaceae</taxon>
        <taxon>Ottowia</taxon>
    </lineage>
</organism>
<dbReference type="EMBL" id="JBHUEJ010000047">
    <property type="protein sequence ID" value="MFD1712718.1"/>
    <property type="molecule type" value="Genomic_DNA"/>
</dbReference>
<evidence type="ECO:0000256" key="1">
    <source>
        <dbReference type="ARBA" id="ARBA00022741"/>
    </source>
</evidence>
<proteinExistence type="predicted"/>
<dbReference type="RefSeq" id="WP_370512994.1">
    <property type="nucleotide sequence ID" value="NZ_JBHUEJ010000047.1"/>
</dbReference>
<protein>
    <submittedName>
        <fullName evidence="5">Zeta toxin family protein</fullName>
    </submittedName>
</protein>
<dbReference type="InterPro" id="IPR010488">
    <property type="entry name" value="Zeta_toxin_domain"/>
</dbReference>
<dbReference type="Gene3D" id="3.40.50.300">
    <property type="entry name" value="P-loop containing nucleotide triphosphate hydrolases"/>
    <property type="match status" value="1"/>
</dbReference>
<comment type="caution">
    <text evidence="5">The sequence shown here is derived from an EMBL/GenBank/DDBJ whole genome shotgun (WGS) entry which is preliminary data.</text>
</comment>
<feature type="domain" description="Zeta toxin" evidence="4">
    <location>
        <begin position="5"/>
        <end position="50"/>
    </location>
</feature>
<evidence type="ECO:0000313" key="6">
    <source>
        <dbReference type="Proteomes" id="UP001597304"/>
    </source>
</evidence>
<feature type="region of interest" description="Disordered" evidence="3">
    <location>
        <begin position="109"/>
        <end position="157"/>
    </location>
</feature>
<accession>A0ABW4KZD7</accession>
<evidence type="ECO:0000313" key="5">
    <source>
        <dbReference type="EMBL" id="MFD1712718.1"/>
    </source>
</evidence>
<reference evidence="6" key="1">
    <citation type="journal article" date="2019" name="Int. J. Syst. Evol. Microbiol.">
        <title>The Global Catalogue of Microorganisms (GCM) 10K type strain sequencing project: providing services to taxonomists for standard genome sequencing and annotation.</title>
        <authorList>
            <consortium name="The Broad Institute Genomics Platform"/>
            <consortium name="The Broad Institute Genome Sequencing Center for Infectious Disease"/>
            <person name="Wu L."/>
            <person name="Ma J."/>
        </authorList>
    </citation>
    <scope>NUCLEOTIDE SEQUENCE [LARGE SCALE GENOMIC DNA]</scope>
    <source>
        <strain evidence="6">LMG 29247</strain>
    </source>
</reference>
<keyword evidence="6" id="KW-1185">Reference proteome</keyword>
<name>A0ABW4KZD7_9BURK</name>
<dbReference type="InterPro" id="IPR027417">
    <property type="entry name" value="P-loop_NTPase"/>
</dbReference>
<evidence type="ECO:0000256" key="2">
    <source>
        <dbReference type="ARBA" id="ARBA00022840"/>
    </source>
</evidence>
<sequence length="157" mass="16876">MGNPNPRFVTEDYHDAAMQGFSATVSQLAHQLDRLRIINRGGQLLYDSQRQPRDDATMALQAAREIPAERRTMLADGWAAVAAAARERGANPQYLDAIGGHARRVAASAQLQGDRGARITPYTRGKEQALSRGASPAGPFTSLAATPQASKPPARSR</sequence>
<evidence type="ECO:0000256" key="3">
    <source>
        <dbReference type="SAM" id="MobiDB-lite"/>
    </source>
</evidence>
<dbReference type="Proteomes" id="UP001597304">
    <property type="component" value="Unassembled WGS sequence"/>
</dbReference>